<gene>
    <name evidence="1" type="ORF">ADIARSV_1534</name>
</gene>
<sequence>MLRWEDGKEHAIPQDYADMLGWKELAEKVDSVCEGLPNLERTLILCDNYGQAGAINYYKKNKKIQAHSFDADYVN</sequence>
<name>R9GUE8_9SPHI</name>
<protein>
    <submittedName>
        <fullName evidence="1">Uncharacterized protein</fullName>
    </submittedName>
</protein>
<evidence type="ECO:0000313" key="2">
    <source>
        <dbReference type="Proteomes" id="UP000014174"/>
    </source>
</evidence>
<organism evidence="1 2">
    <name type="scientific">Arcticibacter svalbardensis MN12-7</name>
    <dbReference type="NCBI Taxonomy" id="1150600"/>
    <lineage>
        <taxon>Bacteria</taxon>
        <taxon>Pseudomonadati</taxon>
        <taxon>Bacteroidota</taxon>
        <taxon>Sphingobacteriia</taxon>
        <taxon>Sphingobacteriales</taxon>
        <taxon>Sphingobacteriaceae</taxon>
        <taxon>Arcticibacter</taxon>
    </lineage>
</organism>
<dbReference type="EMBL" id="AQPN01000058">
    <property type="protein sequence ID" value="EOR95303.1"/>
    <property type="molecule type" value="Genomic_DNA"/>
</dbReference>
<reference evidence="1 2" key="1">
    <citation type="journal article" date="2013" name="Genome Announc.">
        <title>Draft Genome Sequence of Arcticibacter svalbardensis Strain MN12-7T, a Member of the Family Sphingobacteriaceae Isolated from an Arctic Soil Sample.</title>
        <authorList>
            <person name="Shivaji S."/>
            <person name="Ara S."/>
            <person name="Prasad S."/>
            <person name="Manasa B.P."/>
            <person name="Begum Z."/>
            <person name="Singh A."/>
            <person name="Kumar Pinnaka A."/>
        </authorList>
    </citation>
    <scope>NUCLEOTIDE SEQUENCE [LARGE SCALE GENOMIC DNA]</scope>
    <source>
        <strain evidence="1 2">MN12-7</strain>
    </source>
</reference>
<accession>R9GUE8</accession>
<comment type="caution">
    <text evidence="1">The sequence shown here is derived from an EMBL/GenBank/DDBJ whole genome shotgun (WGS) entry which is preliminary data.</text>
</comment>
<dbReference type="STRING" id="1150600.ADIARSV_1534"/>
<evidence type="ECO:0000313" key="1">
    <source>
        <dbReference type="EMBL" id="EOR95303.1"/>
    </source>
</evidence>
<dbReference type="eggNOG" id="COG1807">
    <property type="taxonomic scope" value="Bacteria"/>
</dbReference>
<dbReference type="PATRIC" id="fig|1150600.3.peg.1505"/>
<keyword evidence="2" id="KW-1185">Reference proteome</keyword>
<dbReference type="Proteomes" id="UP000014174">
    <property type="component" value="Unassembled WGS sequence"/>
</dbReference>
<proteinExistence type="predicted"/>
<dbReference type="AlphaFoldDB" id="R9GUE8"/>
<dbReference type="RefSeq" id="WP_016194770.1">
    <property type="nucleotide sequence ID" value="NZ_AQPN01000058.1"/>
</dbReference>